<sequence length="132" mass="13850">MPRTLAGLVAAMSFMACIHVAAAQDAGSNPPPAAAASTGYTPVNADGQIEVILKDHVFQPSEIRIPPDTPIQLLVKNQDATADEFDSTALRIEKVIGGGSQGIVRLRGLKPGRYPFMGEFHAATAQGVVIVE</sequence>
<organism evidence="3 4">
    <name type="scientific">Pseudochelatococcus contaminans</name>
    <dbReference type="NCBI Taxonomy" id="1538103"/>
    <lineage>
        <taxon>Bacteria</taxon>
        <taxon>Pseudomonadati</taxon>
        <taxon>Pseudomonadota</taxon>
        <taxon>Alphaproteobacteria</taxon>
        <taxon>Hyphomicrobiales</taxon>
        <taxon>Chelatococcaceae</taxon>
        <taxon>Pseudochelatococcus</taxon>
    </lineage>
</organism>
<dbReference type="Gene3D" id="2.60.40.420">
    <property type="entry name" value="Cupredoxins - blue copper proteins"/>
    <property type="match status" value="1"/>
</dbReference>
<feature type="signal peptide" evidence="1">
    <location>
        <begin position="1"/>
        <end position="23"/>
    </location>
</feature>
<feature type="domain" description="EfeO-type cupredoxin-like" evidence="2">
    <location>
        <begin position="38"/>
        <end position="131"/>
    </location>
</feature>
<dbReference type="AlphaFoldDB" id="A0A7W5Z5J9"/>
<accession>A0A7W5Z5J9</accession>
<evidence type="ECO:0000313" key="3">
    <source>
        <dbReference type="EMBL" id="MBB3810522.1"/>
    </source>
</evidence>
<dbReference type="SUPFAM" id="SSF49503">
    <property type="entry name" value="Cupredoxins"/>
    <property type="match status" value="1"/>
</dbReference>
<gene>
    <name evidence="3" type="ORF">FHS81_002623</name>
</gene>
<evidence type="ECO:0000256" key="1">
    <source>
        <dbReference type="SAM" id="SignalP"/>
    </source>
</evidence>
<evidence type="ECO:0000259" key="2">
    <source>
        <dbReference type="Pfam" id="PF13473"/>
    </source>
</evidence>
<proteinExistence type="predicted"/>
<dbReference type="PROSITE" id="PS51257">
    <property type="entry name" value="PROKAR_LIPOPROTEIN"/>
    <property type="match status" value="1"/>
</dbReference>
<comment type="caution">
    <text evidence="3">The sequence shown here is derived from an EMBL/GenBank/DDBJ whole genome shotgun (WGS) entry which is preliminary data.</text>
</comment>
<protein>
    <submittedName>
        <fullName evidence="3">Plastocyanin</fullName>
    </submittedName>
</protein>
<dbReference type="EMBL" id="JACICC010000006">
    <property type="protein sequence ID" value="MBB3810522.1"/>
    <property type="molecule type" value="Genomic_DNA"/>
</dbReference>
<evidence type="ECO:0000313" key="4">
    <source>
        <dbReference type="Proteomes" id="UP000537592"/>
    </source>
</evidence>
<dbReference type="Pfam" id="PF13473">
    <property type="entry name" value="Cupredoxin_1"/>
    <property type="match status" value="1"/>
</dbReference>
<dbReference type="InterPro" id="IPR028096">
    <property type="entry name" value="EfeO_Cupredoxin"/>
</dbReference>
<keyword evidence="4" id="KW-1185">Reference proteome</keyword>
<name>A0A7W5Z5J9_9HYPH</name>
<dbReference type="RefSeq" id="WP_183753548.1">
    <property type="nucleotide sequence ID" value="NZ_JACICC010000006.1"/>
</dbReference>
<dbReference type="Proteomes" id="UP000537592">
    <property type="component" value="Unassembled WGS sequence"/>
</dbReference>
<dbReference type="InterPro" id="IPR008972">
    <property type="entry name" value="Cupredoxin"/>
</dbReference>
<keyword evidence="1" id="KW-0732">Signal</keyword>
<reference evidence="3 4" key="1">
    <citation type="submission" date="2020-08" db="EMBL/GenBank/DDBJ databases">
        <title>Genomic Encyclopedia of Type Strains, Phase IV (KMG-IV): sequencing the most valuable type-strain genomes for metagenomic binning, comparative biology and taxonomic classification.</title>
        <authorList>
            <person name="Goeker M."/>
        </authorList>
    </citation>
    <scope>NUCLEOTIDE SEQUENCE [LARGE SCALE GENOMIC DNA]</scope>
    <source>
        <strain evidence="3 4">DSM 28760</strain>
    </source>
</reference>
<feature type="chain" id="PRO_5031026700" evidence="1">
    <location>
        <begin position="24"/>
        <end position="132"/>
    </location>
</feature>